<dbReference type="Proteomes" id="UP000324222">
    <property type="component" value="Unassembled WGS sequence"/>
</dbReference>
<evidence type="ECO:0000313" key="2">
    <source>
        <dbReference type="Proteomes" id="UP000324222"/>
    </source>
</evidence>
<keyword evidence="2" id="KW-1185">Reference proteome</keyword>
<reference evidence="1 2" key="1">
    <citation type="submission" date="2019-05" db="EMBL/GenBank/DDBJ databases">
        <title>Another draft genome of Portunus trituberculatus and its Hox gene families provides insights of decapod evolution.</title>
        <authorList>
            <person name="Jeong J.-H."/>
            <person name="Song I."/>
            <person name="Kim S."/>
            <person name="Choi T."/>
            <person name="Kim D."/>
            <person name="Ryu S."/>
            <person name="Kim W."/>
        </authorList>
    </citation>
    <scope>NUCLEOTIDE SEQUENCE [LARGE SCALE GENOMIC DNA]</scope>
    <source>
        <tissue evidence="1">Muscle</tissue>
    </source>
</reference>
<evidence type="ECO:0000313" key="1">
    <source>
        <dbReference type="EMBL" id="MPC92647.1"/>
    </source>
</evidence>
<protein>
    <submittedName>
        <fullName evidence="1">Uncharacterized protein</fullName>
    </submittedName>
</protein>
<comment type="caution">
    <text evidence="1">The sequence shown here is derived from an EMBL/GenBank/DDBJ whole genome shotgun (WGS) entry which is preliminary data.</text>
</comment>
<dbReference type="AlphaFoldDB" id="A0A5B7JHB5"/>
<sequence>MWRPRCRGSRMGIPWGRPCGSWGARTYWGAGSEDWGMWLVRVLREAGSVGRWGEGGACPTGRSRRRVKVAGGKADCGSLAVSRTV</sequence>
<name>A0A5B7JHB5_PORTR</name>
<organism evidence="1 2">
    <name type="scientific">Portunus trituberculatus</name>
    <name type="common">Swimming crab</name>
    <name type="synonym">Neptunus trituberculatus</name>
    <dbReference type="NCBI Taxonomy" id="210409"/>
    <lineage>
        <taxon>Eukaryota</taxon>
        <taxon>Metazoa</taxon>
        <taxon>Ecdysozoa</taxon>
        <taxon>Arthropoda</taxon>
        <taxon>Crustacea</taxon>
        <taxon>Multicrustacea</taxon>
        <taxon>Malacostraca</taxon>
        <taxon>Eumalacostraca</taxon>
        <taxon>Eucarida</taxon>
        <taxon>Decapoda</taxon>
        <taxon>Pleocyemata</taxon>
        <taxon>Brachyura</taxon>
        <taxon>Eubrachyura</taxon>
        <taxon>Portunoidea</taxon>
        <taxon>Portunidae</taxon>
        <taxon>Portuninae</taxon>
        <taxon>Portunus</taxon>
    </lineage>
</organism>
<dbReference type="EMBL" id="VSRR010092046">
    <property type="protein sequence ID" value="MPC92647.1"/>
    <property type="molecule type" value="Genomic_DNA"/>
</dbReference>
<gene>
    <name evidence="1" type="ORF">E2C01_087748</name>
</gene>
<proteinExistence type="predicted"/>
<accession>A0A5B7JHB5</accession>